<evidence type="ECO:0000256" key="1">
    <source>
        <dbReference type="SAM" id="MobiDB-lite"/>
    </source>
</evidence>
<evidence type="ECO:0000313" key="3">
    <source>
        <dbReference type="Proteomes" id="UP000238274"/>
    </source>
</evidence>
<keyword evidence="3" id="KW-1185">Reference proteome</keyword>
<dbReference type="Proteomes" id="UP000238274">
    <property type="component" value="Unassembled WGS sequence"/>
</dbReference>
<feature type="region of interest" description="Disordered" evidence="1">
    <location>
        <begin position="155"/>
        <end position="188"/>
    </location>
</feature>
<dbReference type="VEuPathDB" id="FungiDB:PSHT_01308"/>
<comment type="caution">
    <text evidence="2">The sequence shown here is derived from an EMBL/GenBank/DDBJ whole genome shotgun (WGS) entry which is preliminary data.</text>
</comment>
<reference evidence="3" key="3">
    <citation type="journal article" date="2018" name="Mol. Plant Microbe Interact.">
        <title>Genome sequence resources for the wheat stripe rust pathogen (Puccinia striiformis f. sp. tritici) and the barley stripe rust pathogen (Puccinia striiformis f. sp. hordei).</title>
        <authorList>
            <person name="Xia C."/>
            <person name="Wang M."/>
            <person name="Yin C."/>
            <person name="Cornejo O.E."/>
            <person name="Hulbert S.H."/>
            <person name="Chen X."/>
        </authorList>
    </citation>
    <scope>NUCLEOTIDE SEQUENCE [LARGE SCALE GENOMIC DNA]</scope>
    <source>
        <strain evidence="3">93TX-2</strain>
    </source>
</reference>
<protein>
    <submittedName>
        <fullName evidence="2">Uncharacterized protein</fullName>
    </submittedName>
</protein>
<sequence>MQSISTEINHSFFKSCWSLIRRAIQTLKIFTIILCICFKNNTSNLDTQQHNWILLFTTFSNEIPLLSQSSSTPNQTPSSTIPLTIHNGNYQSNSQLQSVVLDLTEMDQLILPQCYVFSNMKVAQQPQHYFDKNQFLLANSVYSTDLKDQWNALYEDEIPDPPPEINNDNNATDGLQGQMQDINHSGSL</sequence>
<organism evidence="2 3">
    <name type="scientific">Puccinia striiformis</name>
    <dbReference type="NCBI Taxonomy" id="27350"/>
    <lineage>
        <taxon>Eukaryota</taxon>
        <taxon>Fungi</taxon>
        <taxon>Dikarya</taxon>
        <taxon>Basidiomycota</taxon>
        <taxon>Pucciniomycotina</taxon>
        <taxon>Pucciniomycetes</taxon>
        <taxon>Pucciniales</taxon>
        <taxon>Pucciniaceae</taxon>
        <taxon>Puccinia</taxon>
    </lineage>
</organism>
<reference evidence="3" key="2">
    <citation type="journal article" date="2018" name="BMC Genomics">
        <title>Genomic insights into host adaptation between the wheat stripe rust pathogen (Puccinia striiformis f. sp. tritici) and the barley stripe rust pathogen (Puccinia striiformis f. sp. hordei).</title>
        <authorList>
            <person name="Xia C."/>
            <person name="Wang M."/>
            <person name="Yin C."/>
            <person name="Cornejo O.E."/>
            <person name="Hulbert S.H."/>
            <person name="Chen X."/>
        </authorList>
    </citation>
    <scope>NUCLEOTIDE SEQUENCE [LARGE SCALE GENOMIC DNA]</scope>
    <source>
        <strain evidence="3">93TX-2</strain>
    </source>
</reference>
<accession>A0A2S4WKZ2</accession>
<gene>
    <name evidence="2" type="ORF">PSHT_01308</name>
</gene>
<dbReference type="EMBL" id="PKSM01000010">
    <property type="protein sequence ID" value="POW22357.1"/>
    <property type="molecule type" value="Genomic_DNA"/>
</dbReference>
<evidence type="ECO:0000313" key="2">
    <source>
        <dbReference type="EMBL" id="POW22357.1"/>
    </source>
</evidence>
<feature type="compositionally biased region" description="Polar residues" evidence="1">
    <location>
        <begin position="171"/>
        <end position="188"/>
    </location>
</feature>
<dbReference type="AlphaFoldDB" id="A0A2S4WKZ2"/>
<reference evidence="2 3" key="1">
    <citation type="submission" date="2017-12" db="EMBL/GenBank/DDBJ databases">
        <title>Gene loss provides genomic basis for host adaptation in cereal stripe rust fungi.</title>
        <authorList>
            <person name="Xia C."/>
        </authorList>
    </citation>
    <scope>NUCLEOTIDE SEQUENCE [LARGE SCALE GENOMIC DNA]</scope>
    <source>
        <strain evidence="2 3">93TX-2</strain>
    </source>
</reference>
<proteinExistence type="predicted"/>
<name>A0A2S4WKZ2_9BASI</name>